<dbReference type="GO" id="GO:0005524">
    <property type="term" value="F:ATP binding"/>
    <property type="evidence" value="ECO:0007669"/>
    <property type="project" value="UniProtKB-KW"/>
</dbReference>
<comment type="similarity">
    <text evidence="1">Belongs to the ABC transporter superfamily.</text>
</comment>
<evidence type="ECO:0000256" key="4">
    <source>
        <dbReference type="ARBA" id="ARBA00022840"/>
    </source>
</evidence>
<sequence length="448" mass="50652">MTKAIVAKDVAKKYKVYDSQKERILDLVSPKAHGREFFALNGVDFEAEKGDVVGFIGINGSGKSTLSNILAGIVPESRGDVQVNGQTALIAVAAGLNEDLTGRDNIELKCLMLGFSKDEIKELEPDIIEFSELENFIDMPVKSYSSGMKSRLGFAISVNIDPDVLIIDEALSVGDKAFAEKSLKKMMEFKDQGKTMIFVSHSIGQMKRFCNKILWLEFGRVKAFGEVRDVLPLYESFLSKWRSMTKEERNDYRQKVMDRDPADAEYKKYGNLTLLDDDQDLEGSHGYTIRPVSRLAHLKGDSTDIFESPDSDDRKEHAHKYKKRVYYVKREATYHFEVFYLLSTKPSGEDGVIGWIRADETSSHALTFVDRDKKEFMLNDTGFAASEPWGGPAQYIHETLEHHAGMKFHVDQTVLVGNNVWYRGLIEGDEAPVWTHMDNVVAEDEENL</sequence>
<dbReference type="GO" id="GO:0140359">
    <property type="term" value="F:ABC-type transporter activity"/>
    <property type="evidence" value="ECO:0007669"/>
    <property type="project" value="InterPro"/>
</dbReference>
<accession>A0A0M2SMV8</accession>
<evidence type="ECO:0000256" key="5">
    <source>
        <dbReference type="ARBA" id="ARBA00022967"/>
    </source>
</evidence>
<evidence type="ECO:0000313" key="8">
    <source>
        <dbReference type="Proteomes" id="UP000034287"/>
    </source>
</evidence>
<dbReference type="GO" id="GO:0016020">
    <property type="term" value="C:membrane"/>
    <property type="evidence" value="ECO:0007669"/>
    <property type="project" value="InterPro"/>
</dbReference>
<dbReference type="GO" id="GO:0016887">
    <property type="term" value="F:ATP hydrolysis activity"/>
    <property type="evidence" value="ECO:0007669"/>
    <property type="project" value="InterPro"/>
</dbReference>
<dbReference type="Proteomes" id="UP000034287">
    <property type="component" value="Unassembled WGS sequence"/>
</dbReference>
<keyword evidence="5" id="KW-1278">Translocase</keyword>
<dbReference type="InterPro" id="IPR003593">
    <property type="entry name" value="AAA+_ATPase"/>
</dbReference>
<feature type="domain" description="ABC transporter" evidence="6">
    <location>
        <begin position="22"/>
        <end position="243"/>
    </location>
</feature>
<name>A0A0M2SMV8_9STAP</name>
<dbReference type="PROSITE" id="PS00211">
    <property type="entry name" value="ABC_TRANSPORTER_1"/>
    <property type="match status" value="1"/>
</dbReference>
<dbReference type="InterPro" id="IPR003439">
    <property type="entry name" value="ABC_transporter-like_ATP-bd"/>
</dbReference>
<dbReference type="Pfam" id="PF00005">
    <property type="entry name" value="ABC_tran"/>
    <property type="match status" value="1"/>
</dbReference>
<evidence type="ECO:0000256" key="3">
    <source>
        <dbReference type="ARBA" id="ARBA00022741"/>
    </source>
</evidence>
<reference evidence="7 8" key="1">
    <citation type="submission" date="2015-04" db="EMBL/GenBank/DDBJ databases">
        <title>Taxonomic description and genome sequence of Salinicoccus sediminis sp. nov., a novel hyper halotolerant bacterium isolated from marine sediment.</title>
        <authorList>
            <person name="Mathan Kumar R."/>
            <person name="Kaur G."/>
            <person name="Kumar N."/>
            <person name="Kumar A."/>
            <person name="Singh N.K."/>
            <person name="Kaur N."/>
            <person name="Mayilraj S."/>
        </authorList>
    </citation>
    <scope>NUCLEOTIDE SEQUENCE [LARGE SCALE GENOMIC DNA]</scope>
    <source>
        <strain evidence="7 8">SV-16</strain>
    </source>
</reference>
<protein>
    <recommendedName>
        <fullName evidence="6">ABC transporter domain-containing protein</fullName>
    </recommendedName>
</protein>
<dbReference type="NCBIfam" id="NF010066">
    <property type="entry name" value="PRK13546.1"/>
    <property type="match status" value="1"/>
</dbReference>
<dbReference type="InterPro" id="IPR027417">
    <property type="entry name" value="P-loop_NTPase"/>
</dbReference>
<evidence type="ECO:0000259" key="6">
    <source>
        <dbReference type="PROSITE" id="PS50893"/>
    </source>
</evidence>
<dbReference type="OrthoDB" id="9778870at2"/>
<dbReference type="PANTHER" id="PTHR46743">
    <property type="entry name" value="TEICHOIC ACIDS EXPORT ATP-BINDING PROTEIN TAGH"/>
    <property type="match status" value="1"/>
</dbReference>
<keyword evidence="3" id="KW-0547">Nucleotide-binding</keyword>
<evidence type="ECO:0000256" key="1">
    <source>
        <dbReference type="ARBA" id="ARBA00005417"/>
    </source>
</evidence>
<gene>
    <name evidence="7" type="ORF">WN59_10045</name>
</gene>
<dbReference type="PATRIC" id="fig|1432562.3.peg.1992"/>
<evidence type="ECO:0000313" key="7">
    <source>
        <dbReference type="EMBL" id="KKK33935.1"/>
    </source>
</evidence>
<dbReference type="SUPFAM" id="SSF52540">
    <property type="entry name" value="P-loop containing nucleoside triphosphate hydrolases"/>
    <property type="match status" value="1"/>
</dbReference>
<dbReference type="InterPro" id="IPR015860">
    <property type="entry name" value="ABC_transpr_TagH-like"/>
</dbReference>
<dbReference type="RefSeq" id="WP_046516704.1">
    <property type="nucleotide sequence ID" value="NZ_LAYZ01000024.1"/>
</dbReference>
<dbReference type="AlphaFoldDB" id="A0A0M2SMV8"/>
<comment type="caution">
    <text evidence="7">The sequence shown here is derived from an EMBL/GenBank/DDBJ whole genome shotgun (WGS) entry which is preliminary data.</text>
</comment>
<evidence type="ECO:0000256" key="2">
    <source>
        <dbReference type="ARBA" id="ARBA00022448"/>
    </source>
</evidence>
<dbReference type="Gene3D" id="2.30.30.170">
    <property type="match status" value="2"/>
</dbReference>
<proteinExistence type="inferred from homology"/>
<dbReference type="CDD" id="cd03220">
    <property type="entry name" value="ABC_KpsT_Wzt"/>
    <property type="match status" value="1"/>
</dbReference>
<organism evidence="7 8">
    <name type="scientific">Salinicoccus sediminis</name>
    <dbReference type="NCBI Taxonomy" id="1432562"/>
    <lineage>
        <taxon>Bacteria</taxon>
        <taxon>Bacillati</taxon>
        <taxon>Bacillota</taxon>
        <taxon>Bacilli</taxon>
        <taxon>Bacillales</taxon>
        <taxon>Staphylococcaceae</taxon>
        <taxon>Salinicoccus</taxon>
    </lineage>
</organism>
<keyword evidence="2" id="KW-0813">Transport</keyword>
<keyword evidence="4" id="KW-0067">ATP-binding</keyword>
<dbReference type="SMART" id="SM00382">
    <property type="entry name" value="AAA"/>
    <property type="match status" value="1"/>
</dbReference>
<dbReference type="InterPro" id="IPR050683">
    <property type="entry name" value="Bact_Polysacc_Export_ATP-bd"/>
</dbReference>
<dbReference type="PROSITE" id="PS50893">
    <property type="entry name" value="ABC_TRANSPORTER_2"/>
    <property type="match status" value="1"/>
</dbReference>
<dbReference type="PANTHER" id="PTHR46743:SF2">
    <property type="entry name" value="TEICHOIC ACIDS EXPORT ATP-BINDING PROTEIN TAGH"/>
    <property type="match status" value="1"/>
</dbReference>
<keyword evidence="8" id="KW-1185">Reference proteome</keyword>
<dbReference type="Gene3D" id="3.40.50.300">
    <property type="entry name" value="P-loop containing nucleotide triphosphate hydrolases"/>
    <property type="match status" value="1"/>
</dbReference>
<dbReference type="InterPro" id="IPR017871">
    <property type="entry name" value="ABC_transporter-like_CS"/>
</dbReference>
<dbReference type="EMBL" id="LAYZ01000024">
    <property type="protein sequence ID" value="KKK33935.1"/>
    <property type="molecule type" value="Genomic_DNA"/>
</dbReference>
<dbReference type="STRING" id="1432562.WN59_10045"/>
<dbReference type="InterPro" id="IPR038200">
    <property type="entry name" value="GW_dom_sf"/>
</dbReference>